<proteinExistence type="predicted"/>
<evidence type="ECO:0000313" key="2">
    <source>
        <dbReference type="EMBL" id="KAA3488287.1"/>
    </source>
</evidence>
<feature type="compositionally biased region" description="Basic and acidic residues" evidence="1">
    <location>
        <begin position="357"/>
        <end position="366"/>
    </location>
</feature>
<dbReference type="EMBL" id="SMMG02000001">
    <property type="protein sequence ID" value="KAA3488287.1"/>
    <property type="molecule type" value="Genomic_DNA"/>
</dbReference>
<feature type="region of interest" description="Disordered" evidence="1">
    <location>
        <begin position="41"/>
        <end position="73"/>
    </location>
</feature>
<dbReference type="OrthoDB" id="1719899at2759"/>
<dbReference type="CDD" id="cd00303">
    <property type="entry name" value="retropepsin_like"/>
    <property type="match status" value="1"/>
</dbReference>
<gene>
    <name evidence="2" type="ORF">EPI10_032056</name>
</gene>
<sequence length="394" mass="46193">MAERQSVRNVPDLNLQALLHEVERLFDRKLEPIRERLDHVEGRAQRERNPLSPSRNRGRRQVQDNELSEPSRLDPEGYLEWEKKIELMFECHNYSVAKKVKLAAYAMIWWDQLTTSRRQNGEHPISTWAEMKAVVLQSVEDYYKEMEVAMIRVDVQEDQEATMAQFFVSLNHEIGNIVELQHYVEIADMVHMAIKLEYAVEGELLVVKRSLSTQSTGSEPQREKLFHTRCHVQGKVCSLVIDRGSCTNIASMLMVEKLALPHTKHPSPYKLQWLNEGVELKVTKQALIQFSIGEYHDEVLCDVEPMHTGHLLLGRPWQFDRRVKHDGFANQYTFKHQGLNVTLAPLLPQQVLEDQQHLEQSMEHMREKKKIKVKKKEKKKNREKRNRVVRKTRA</sequence>
<organism evidence="2 3">
    <name type="scientific">Gossypium australe</name>
    <dbReference type="NCBI Taxonomy" id="47621"/>
    <lineage>
        <taxon>Eukaryota</taxon>
        <taxon>Viridiplantae</taxon>
        <taxon>Streptophyta</taxon>
        <taxon>Embryophyta</taxon>
        <taxon>Tracheophyta</taxon>
        <taxon>Spermatophyta</taxon>
        <taxon>Magnoliopsida</taxon>
        <taxon>eudicotyledons</taxon>
        <taxon>Gunneridae</taxon>
        <taxon>Pentapetalae</taxon>
        <taxon>rosids</taxon>
        <taxon>malvids</taxon>
        <taxon>Malvales</taxon>
        <taxon>Malvaceae</taxon>
        <taxon>Malvoideae</taxon>
        <taxon>Gossypium</taxon>
    </lineage>
</organism>
<evidence type="ECO:0000313" key="3">
    <source>
        <dbReference type="Proteomes" id="UP000325315"/>
    </source>
</evidence>
<keyword evidence="3" id="KW-1185">Reference proteome</keyword>
<accession>A0A5B6X5V8</accession>
<dbReference type="AlphaFoldDB" id="A0A5B6X5V8"/>
<comment type="caution">
    <text evidence="2">The sequence shown here is derived from an EMBL/GenBank/DDBJ whole genome shotgun (WGS) entry which is preliminary data.</text>
</comment>
<dbReference type="PANTHER" id="PTHR35046:SF9">
    <property type="entry name" value="RNA-DIRECTED DNA POLYMERASE"/>
    <property type="match status" value="1"/>
</dbReference>
<dbReference type="InterPro" id="IPR021109">
    <property type="entry name" value="Peptidase_aspartic_dom_sf"/>
</dbReference>
<evidence type="ECO:0000256" key="1">
    <source>
        <dbReference type="SAM" id="MobiDB-lite"/>
    </source>
</evidence>
<protein>
    <submittedName>
        <fullName evidence="2">Transposon Ty3-I Gag-Pol polyprotein</fullName>
    </submittedName>
</protein>
<dbReference type="PANTHER" id="PTHR35046">
    <property type="entry name" value="ZINC KNUCKLE (CCHC-TYPE) FAMILY PROTEIN"/>
    <property type="match status" value="1"/>
</dbReference>
<dbReference type="Gene3D" id="2.40.70.10">
    <property type="entry name" value="Acid Proteases"/>
    <property type="match status" value="1"/>
</dbReference>
<dbReference type="Proteomes" id="UP000325315">
    <property type="component" value="Unassembled WGS sequence"/>
</dbReference>
<name>A0A5B6X5V8_9ROSI</name>
<reference evidence="3" key="1">
    <citation type="journal article" date="2019" name="Plant Biotechnol. J.">
        <title>Genome sequencing of the Australian wild diploid species Gossypium australe highlights disease resistance and delayed gland morphogenesis.</title>
        <authorList>
            <person name="Cai Y."/>
            <person name="Cai X."/>
            <person name="Wang Q."/>
            <person name="Wang P."/>
            <person name="Zhang Y."/>
            <person name="Cai C."/>
            <person name="Xu Y."/>
            <person name="Wang K."/>
            <person name="Zhou Z."/>
            <person name="Wang C."/>
            <person name="Geng S."/>
            <person name="Li B."/>
            <person name="Dong Q."/>
            <person name="Hou Y."/>
            <person name="Wang H."/>
            <person name="Ai P."/>
            <person name="Liu Z."/>
            <person name="Yi F."/>
            <person name="Sun M."/>
            <person name="An G."/>
            <person name="Cheng J."/>
            <person name="Zhang Y."/>
            <person name="Shi Q."/>
            <person name="Xie Y."/>
            <person name="Shi X."/>
            <person name="Chang Y."/>
            <person name="Huang F."/>
            <person name="Chen Y."/>
            <person name="Hong S."/>
            <person name="Mi L."/>
            <person name="Sun Q."/>
            <person name="Zhang L."/>
            <person name="Zhou B."/>
            <person name="Peng R."/>
            <person name="Zhang X."/>
            <person name="Liu F."/>
        </authorList>
    </citation>
    <scope>NUCLEOTIDE SEQUENCE [LARGE SCALE GENOMIC DNA]</scope>
    <source>
        <strain evidence="3">cv. PA1801</strain>
    </source>
</reference>
<feature type="compositionally biased region" description="Basic residues" evidence="1">
    <location>
        <begin position="367"/>
        <end position="394"/>
    </location>
</feature>
<feature type="region of interest" description="Disordered" evidence="1">
    <location>
        <begin position="357"/>
        <end position="394"/>
    </location>
</feature>